<evidence type="ECO:0000313" key="2">
    <source>
        <dbReference type="Proteomes" id="UP000001734"/>
    </source>
</evidence>
<dbReference type="AlphaFoldDB" id="B5RK92"/>
<sequence>MSAKDDFFNKLQQGRIKREDQENKVKDDIQYFVARLYELVKEIEGWLYKADLKIEIVETHHKDESIASNPELQNLSTYKAHSITITNGAKLASLVPLTVYGGNAGGWCRLTVQSSRGVEKYNLKLKKDDHNWTIKQEVDWIALSPMASRRPMALPEEEFTEDTFFKAIMGIVD</sequence>
<accession>B5RK92</accession>
<geneLocation type="plasmid" evidence="1 2">
    <name>pKP187</name>
</geneLocation>
<gene>
    <name evidence="1" type="ordered locus">KPK_A0171</name>
</gene>
<name>B5RK92_KLEV3</name>
<reference evidence="1 2" key="1">
    <citation type="journal article" date="2008" name="PLoS Genet.">
        <title>Complete genome sequence of the N2-fixing broad host range endophyte Klebsiella pneumoniae 342 and virulence predictions verified in mice.</title>
        <authorList>
            <person name="Fouts D.E."/>
            <person name="Tyler H.L."/>
            <person name="DeBoy R.T."/>
            <person name="Daugherty S."/>
            <person name="Ren Q."/>
            <person name="Badger J.H."/>
            <person name="Durkin A.S."/>
            <person name="Huot H."/>
            <person name="Shrivastava S."/>
            <person name="Kothari S."/>
            <person name="Dodson R.J."/>
            <person name="Mohamoud Y."/>
            <person name="Khouri H."/>
            <person name="Roesch L.F."/>
            <person name="Krogfelt K.A."/>
            <person name="Struve C."/>
            <person name="Triplett E.W."/>
            <person name="Methe B.A."/>
        </authorList>
    </citation>
    <scope>NUCLEOTIDE SEQUENCE [LARGE SCALE GENOMIC DNA]</scope>
    <source>
        <strain evidence="1 2">342</strain>
        <plasmid evidence="2">Plasmid pKP187</plasmid>
    </source>
</reference>
<keyword evidence="1" id="KW-0614">Plasmid</keyword>
<organism evidence="1 2">
    <name type="scientific">Klebsiella variicola (strain 342)</name>
    <name type="common">Klebsiella pneumoniae</name>
    <dbReference type="NCBI Taxonomy" id="507522"/>
    <lineage>
        <taxon>Bacteria</taxon>
        <taxon>Pseudomonadati</taxon>
        <taxon>Pseudomonadota</taxon>
        <taxon>Gammaproteobacteria</taxon>
        <taxon>Enterobacterales</taxon>
        <taxon>Enterobacteriaceae</taxon>
        <taxon>Klebsiella/Raoultella group</taxon>
        <taxon>Klebsiella</taxon>
        <taxon>Klebsiella pneumoniae complex</taxon>
    </lineage>
</organism>
<dbReference type="HOGENOM" id="CLU_1545583_0_0_6"/>
<dbReference type="EMBL" id="CP000965">
    <property type="protein sequence ID" value="ACI12114.1"/>
    <property type="molecule type" value="Genomic_DNA"/>
</dbReference>
<dbReference type="BioCyc" id="KPNE507522:GI0B-5702-MONOMER"/>
<dbReference type="Proteomes" id="UP000001734">
    <property type="component" value="Plasmid pKP187"/>
</dbReference>
<proteinExistence type="predicted"/>
<evidence type="ECO:0000313" key="1">
    <source>
        <dbReference type="EMBL" id="ACI12114.1"/>
    </source>
</evidence>
<dbReference type="KEGG" id="kpe:KPK_A0171"/>
<protein>
    <submittedName>
        <fullName evidence="1">Uncharacterized protein</fullName>
    </submittedName>
</protein>